<keyword evidence="1" id="KW-0678">Repressor</keyword>
<evidence type="ECO:0000256" key="3">
    <source>
        <dbReference type="ARBA" id="ARBA00023125"/>
    </source>
</evidence>
<keyword evidence="2" id="KW-0805">Transcription regulation</keyword>
<evidence type="ECO:0000256" key="1">
    <source>
        <dbReference type="ARBA" id="ARBA00022491"/>
    </source>
</evidence>
<dbReference type="PROSITE" id="PS50932">
    <property type="entry name" value="HTH_LACI_2"/>
    <property type="match status" value="1"/>
</dbReference>
<comment type="caution">
    <text evidence="6">The sequence shown here is derived from an EMBL/GenBank/DDBJ whole genome shotgun (WGS) entry which is preliminary data.</text>
</comment>
<dbReference type="InterPro" id="IPR046335">
    <property type="entry name" value="LacI/GalR-like_sensor"/>
</dbReference>
<dbReference type="InterPro" id="IPR010982">
    <property type="entry name" value="Lambda_DNA-bd_dom_sf"/>
</dbReference>
<dbReference type="Pfam" id="PF00356">
    <property type="entry name" value="LacI"/>
    <property type="match status" value="1"/>
</dbReference>
<dbReference type="CDD" id="cd01392">
    <property type="entry name" value="HTH_LacI"/>
    <property type="match status" value="1"/>
</dbReference>
<proteinExistence type="predicted"/>
<dbReference type="Gene3D" id="1.10.260.40">
    <property type="entry name" value="lambda repressor-like DNA-binding domains"/>
    <property type="match status" value="1"/>
</dbReference>
<reference evidence="7" key="1">
    <citation type="journal article" date="2019" name="Int. J. Syst. Evol. Microbiol.">
        <title>The Global Catalogue of Microorganisms (GCM) 10K type strain sequencing project: providing services to taxonomists for standard genome sequencing and annotation.</title>
        <authorList>
            <consortium name="The Broad Institute Genomics Platform"/>
            <consortium name="The Broad Institute Genome Sequencing Center for Infectious Disease"/>
            <person name="Wu L."/>
            <person name="Ma J."/>
        </authorList>
    </citation>
    <scope>NUCLEOTIDE SEQUENCE [LARGE SCALE GENOMIC DNA]</scope>
    <source>
        <strain evidence="7">CGMCC 1.3240</strain>
    </source>
</reference>
<dbReference type="InterPro" id="IPR028082">
    <property type="entry name" value="Peripla_BP_I"/>
</dbReference>
<dbReference type="RefSeq" id="WP_379191936.1">
    <property type="nucleotide sequence ID" value="NZ_JBHSOW010000121.1"/>
</dbReference>
<keyword evidence="4" id="KW-0804">Transcription</keyword>
<dbReference type="Gene3D" id="3.40.50.2300">
    <property type="match status" value="2"/>
</dbReference>
<dbReference type="SUPFAM" id="SSF47413">
    <property type="entry name" value="lambda repressor-like DNA-binding domains"/>
    <property type="match status" value="1"/>
</dbReference>
<keyword evidence="3 6" id="KW-0238">DNA-binding</keyword>
<name>A0ABW0W7L9_9BACL</name>
<dbReference type="SUPFAM" id="SSF53822">
    <property type="entry name" value="Periplasmic binding protein-like I"/>
    <property type="match status" value="1"/>
</dbReference>
<evidence type="ECO:0000256" key="4">
    <source>
        <dbReference type="ARBA" id="ARBA00023163"/>
    </source>
</evidence>
<dbReference type="GO" id="GO:0003677">
    <property type="term" value="F:DNA binding"/>
    <property type="evidence" value="ECO:0007669"/>
    <property type="project" value="UniProtKB-KW"/>
</dbReference>
<keyword evidence="7" id="KW-1185">Reference proteome</keyword>
<organism evidence="6 7">
    <name type="scientific">Paenibacillus solisilvae</name>
    <dbReference type="NCBI Taxonomy" id="2486751"/>
    <lineage>
        <taxon>Bacteria</taxon>
        <taxon>Bacillati</taxon>
        <taxon>Bacillota</taxon>
        <taxon>Bacilli</taxon>
        <taxon>Bacillales</taxon>
        <taxon>Paenibacillaceae</taxon>
        <taxon>Paenibacillus</taxon>
    </lineage>
</organism>
<sequence length="346" mass="38757">MNKKVTTYDISNALGISRNTVSKALNYHASISDETRKKVIEAAIAMGYNKMVPGAGERPAISRSTKSIAYLTRIEVSTNGYWMNLMRGVEDVLRGSGYDMKMSFIKDEDIISLMVPPMLNSTIDGFIVVGMLNKAYTEKLLAHSLPKVFIDLNAELPLTDLKADLVLMESEESVYRITRHLIESGHREIGFIGDITSRSFLERWIGFSRALHESNIPRNPSYCITSKHATSYQSFDGIADTLGALEQLPTALVCGNDLMALHAIRFVKENGMRVPEGIAISGFDQMKETELLDISLTTVTNNEFQLGLRAAEELLYRMQRPNRPFEVIRLSTRVIFGESTRTTRTT</sequence>
<evidence type="ECO:0000313" key="6">
    <source>
        <dbReference type="EMBL" id="MFC5653282.1"/>
    </source>
</evidence>
<dbReference type="PANTHER" id="PTHR30146:SF148">
    <property type="entry name" value="HTH-TYPE TRANSCRIPTIONAL REPRESSOR PURR-RELATED"/>
    <property type="match status" value="1"/>
</dbReference>
<dbReference type="InterPro" id="IPR000843">
    <property type="entry name" value="HTH_LacI"/>
</dbReference>
<dbReference type="Proteomes" id="UP001596047">
    <property type="component" value="Unassembled WGS sequence"/>
</dbReference>
<evidence type="ECO:0000313" key="7">
    <source>
        <dbReference type="Proteomes" id="UP001596047"/>
    </source>
</evidence>
<feature type="domain" description="HTH lacI-type" evidence="5">
    <location>
        <begin position="5"/>
        <end position="48"/>
    </location>
</feature>
<accession>A0ABW0W7L9</accession>
<evidence type="ECO:0000259" key="5">
    <source>
        <dbReference type="PROSITE" id="PS50932"/>
    </source>
</evidence>
<dbReference type="Pfam" id="PF13377">
    <property type="entry name" value="Peripla_BP_3"/>
    <property type="match status" value="1"/>
</dbReference>
<dbReference type="EMBL" id="JBHSOW010000121">
    <property type="protein sequence ID" value="MFC5653282.1"/>
    <property type="molecule type" value="Genomic_DNA"/>
</dbReference>
<protein>
    <submittedName>
        <fullName evidence="6">LacI family DNA-binding transcriptional regulator</fullName>
    </submittedName>
</protein>
<gene>
    <name evidence="6" type="ORF">ACFPYJ_30050</name>
</gene>
<evidence type="ECO:0000256" key="2">
    <source>
        <dbReference type="ARBA" id="ARBA00023015"/>
    </source>
</evidence>
<dbReference type="SMART" id="SM00354">
    <property type="entry name" value="HTH_LACI"/>
    <property type="match status" value="1"/>
</dbReference>
<dbReference type="PANTHER" id="PTHR30146">
    <property type="entry name" value="LACI-RELATED TRANSCRIPTIONAL REPRESSOR"/>
    <property type="match status" value="1"/>
</dbReference>